<dbReference type="AlphaFoldDB" id="A0A0B1SID2"/>
<evidence type="ECO:0000313" key="7">
    <source>
        <dbReference type="EMBL" id="KHJ85093.1"/>
    </source>
</evidence>
<dbReference type="EMBL" id="KN565368">
    <property type="protein sequence ID" value="KHJ85093.1"/>
    <property type="molecule type" value="Genomic_DNA"/>
</dbReference>
<dbReference type="SUPFAM" id="SSF81321">
    <property type="entry name" value="Family A G protein-coupled receptor-like"/>
    <property type="match status" value="1"/>
</dbReference>
<reference evidence="7 8" key="1">
    <citation type="submission" date="2014-03" db="EMBL/GenBank/DDBJ databases">
        <title>Draft genome of the hookworm Oesophagostomum dentatum.</title>
        <authorList>
            <person name="Mitreva M."/>
        </authorList>
    </citation>
    <scope>NUCLEOTIDE SEQUENCE [LARGE SCALE GENOMIC DNA]</scope>
    <source>
        <strain evidence="7 8">OD-Hann</strain>
    </source>
</reference>
<comment type="similarity">
    <text evidence="2">Belongs to the nematode receptor-like protein srd family.</text>
</comment>
<dbReference type="InterPro" id="IPR019421">
    <property type="entry name" value="7TM_GPCR_serpentine_rcpt_Srd"/>
</dbReference>
<gene>
    <name evidence="7" type="ORF">OESDEN_15186</name>
</gene>
<keyword evidence="4 6" id="KW-1133">Transmembrane helix</keyword>
<keyword evidence="3 6" id="KW-0812">Transmembrane</keyword>
<evidence type="ECO:0000256" key="2">
    <source>
        <dbReference type="ARBA" id="ARBA00009166"/>
    </source>
</evidence>
<dbReference type="OrthoDB" id="5859769at2759"/>
<evidence type="ECO:0000256" key="5">
    <source>
        <dbReference type="ARBA" id="ARBA00023136"/>
    </source>
</evidence>
<evidence type="ECO:0000313" key="8">
    <source>
        <dbReference type="Proteomes" id="UP000053660"/>
    </source>
</evidence>
<feature type="transmembrane region" description="Helical" evidence="6">
    <location>
        <begin position="117"/>
        <end position="138"/>
    </location>
</feature>
<sequence>MYPVDIIRAKLSETYSYDISNECVTGFPSNFSWKFLYTTIHMSIPVCPTYVAILMLRRGIRAKLSKNRAMTERTRRMHSQLLKAISYQACLPILFIFCVLSFTLGQYNILKHPILEYSTYIIVGLIPVITPLLSLYFIGPYRNWILRKITYKNPSSIKSISSK</sequence>
<evidence type="ECO:0000256" key="3">
    <source>
        <dbReference type="ARBA" id="ARBA00022692"/>
    </source>
</evidence>
<dbReference type="Proteomes" id="UP000053660">
    <property type="component" value="Unassembled WGS sequence"/>
</dbReference>
<dbReference type="GO" id="GO:0016020">
    <property type="term" value="C:membrane"/>
    <property type="evidence" value="ECO:0007669"/>
    <property type="project" value="UniProtKB-SubCell"/>
</dbReference>
<feature type="transmembrane region" description="Helical" evidence="6">
    <location>
        <begin position="81"/>
        <end position="105"/>
    </location>
</feature>
<accession>A0A0B1SID2</accession>
<proteinExistence type="inferred from homology"/>
<dbReference type="PANTHER" id="PTHR22945">
    <property type="entry name" value="SERPENTINE RECEPTOR, CLASS D DELTA"/>
    <property type="match status" value="1"/>
</dbReference>
<feature type="transmembrane region" description="Helical" evidence="6">
    <location>
        <begin position="35"/>
        <end position="60"/>
    </location>
</feature>
<evidence type="ECO:0000256" key="6">
    <source>
        <dbReference type="SAM" id="Phobius"/>
    </source>
</evidence>
<organism evidence="7 8">
    <name type="scientific">Oesophagostomum dentatum</name>
    <name type="common">Nodular worm</name>
    <dbReference type="NCBI Taxonomy" id="61180"/>
    <lineage>
        <taxon>Eukaryota</taxon>
        <taxon>Metazoa</taxon>
        <taxon>Ecdysozoa</taxon>
        <taxon>Nematoda</taxon>
        <taxon>Chromadorea</taxon>
        <taxon>Rhabditida</taxon>
        <taxon>Rhabditina</taxon>
        <taxon>Rhabditomorpha</taxon>
        <taxon>Strongyloidea</taxon>
        <taxon>Strongylidae</taxon>
        <taxon>Oesophagostomum</taxon>
    </lineage>
</organism>
<keyword evidence="5 6" id="KW-0472">Membrane</keyword>
<comment type="subcellular location">
    <subcellularLocation>
        <location evidence="1">Membrane</location>
        <topology evidence="1">Multi-pass membrane protein</topology>
    </subcellularLocation>
</comment>
<evidence type="ECO:0000256" key="1">
    <source>
        <dbReference type="ARBA" id="ARBA00004141"/>
    </source>
</evidence>
<evidence type="ECO:0008006" key="9">
    <source>
        <dbReference type="Google" id="ProtNLM"/>
    </source>
</evidence>
<evidence type="ECO:0000256" key="4">
    <source>
        <dbReference type="ARBA" id="ARBA00022989"/>
    </source>
</evidence>
<dbReference type="Pfam" id="PF10317">
    <property type="entry name" value="7TM_GPCR_Srd"/>
    <property type="match status" value="1"/>
</dbReference>
<name>A0A0B1SID2_OESDE</name>
<keyword evidence="8" id="KW-1185">Reference proteome</keyword>
<dbReference type="InterPro" id="IPR050920">
    <property type="entry name" value="Nematode_rcpt-like_delta"/>
</dbReference>
<protein>
    <recommendedName>
        <fullName evidence="9">7TM chemoreceptor</fullName>
    </recommendedName>
</protein>
<dbReference type="PANTHER" id="PTHR22945:SF90">
    <property type="entry name" value="G_PROTEIN_RECEP_F1_2 DOMAIN-CONTAINING PROTEIN"/>
    <property type="match status" value="1"/>
</dbReference>